<protein>
    <submittedName>
        <fullName evidence="1">Uncharacterized protein</fullName>
    </submittedName>
</protein>
<accession>A0A433Q1E0</accession>
<dbReference type="AlphaFoldDB" id="A0A433Q1E0"/>
<name>A0A433Q1E0_9FUNG</name>
<proteinExistence type="predicted"/>
<comment type="caution">
    <text evidence="1">The sequence shown here is derived from an EMBL/GenBank/DDBJ whole genome shotgun (WGS) entry which is preliminary data.</text>
</comment>
<keyword evidence="2" id="KW-1185">Reference proteome</keyword>
<dbReference type="EMBL" id="RBNJ01019085">
    <property type="protein sequence ID" value="RUS23635.1"/>
    <property type="molecule type" value="Genomic_DNA"/>
</dbReference>
<dbReference type="Proteomes" id="UP000274822">
    <property type="component" value="Unassembled WGS sequence"/>
</dbReference>
<evidence type="ECO:0000313" key="1">
    <source>
        <dbReference type="EMBL" id="RUS23635.1"/>
    </source>
</evidence>
<gene>
    <name evidence="1" type="ORF">BC938DRAFT_474847</name>
</gene>
<evidence type="ECO:0000313" key="2">
    <source>
        <dbReference type="Proteomes" id="UP000274822"/>
    </source>
</evidence>
<reference evidence="1 2" key="1">
    <citation type="journal article" date="2018" name="New Phytol.">
        <title>Phylogenomics of Endogonaceae and evolution of mycorrhizas within Mucoromycota.</title>
        <authorList>
            <person name="Chang Y."/>
            <person name="Desiro A."/>
            <person name="Na H."/>
            <person name="Sandor L."/>
            <person name="Lipzen A."/>
            <person name="Clum A."/>
            <person name="Barry K."/>
            <person name="Grigoriev I.V."/>
            <person name="Martin F.M."/>
            <person name="Stajich J.E."/>
            <person name="Smith M.E."/>
            <person name="Bonito G."/>
            <person name="Spatafora J.W."/>
        </authorList>
    </citation>
    <scope>NUCLEOTIDE SEQUENCE [LARGE SCALE GENOMIC DNA]</scope>
    <source>
        <strain evidence="1 2">AD002</strain>
    </source>
</reference>
<sequence>MTHKPVRDFFPDCLQTLTIREFANALCKPRNQQDYIVLLPKSNQKTQQNKLLVRQHAPACIQMLN</sequence>
<organism evidence="1 2">
    <name type="scientific">Jimgerdemannia flammicorona</name>
    <dbReference type="NCBI Taxonomy" id="994334"/>
    <lineage>
        <taxon>Eukaryota</taxon>
        <taxon>Fungi</taxon>
        <taxon>Fungi incertae sedis</taxon>
        <taxon>Mucoromycota</taxon>
        <taxon>Mucoromycotina</taxon>
        <taxon>Endogonomycetes</taxon>
        <taxon>Endogonales</taxon>
        <taxon>Endogonaceae</taxon>
        <taxon>Jimgerdemannia</taxon>
    </lineage>
</organism>